<dbReference type="PANTHER" id="PTHR38589">
    <property type="entry name" value="BLR0621 PROTEIN"/>
    <property type="match status" value="1"/>
</dbReference>
<evidence type="ECO:0000313" key="4">
    <source>
        <dbReference type="Proteomes" id="UP000721844"/>
    </source>
</evidence>
<dbReference type="InterPro" id="IPR005490">
    <property type="entry name" value="LD_TPept_cat_dom"/>
</dbReference>
<feature type="active site" description="Nucleophile" evidence="1">
    <location>
        <position position="141"/>
    </location>
</feature>
<dbReference type="GO" id="GO:0071555">
    <property type="term" value="P:cell wall organization"/>
    <property type="evidence" value="ECO:0007669"/>
    <property type="project" value="UniProtKB-UniRule"/>
</dbReference>
<proteinExistence type="predicted"/>
<dbReference type="GO" id="GO:0009252">
    <property type="term" value="P:peptidoglycan biosynthetic process"/>
    <property type="evidence" value="ECO:0007669"/>
    <property type="project" value="UniProtKB-KW"/>
</dbReference>
<dbReference type="GO" id="GO:0008360">
    <property type="term" value="P:regulation of cell shape"/>
    <property type="evidence" value="ECO:0007669"/>
    <property type="project" value="UniProtKB-UniRule"/>
</dbReference>
<reference evidence="3 4" key="1">
    <citation type="journal article" date="2021" name="Microorganisms">
        <title>Acidisoma silvae sp. nov. and Acidisomacellulosilytica sp. nov., Two Acidophilic Bacteria Isolated from Decaying Wood, Hydrolyzing Cellulose and Producing Poly-3-hydroxybutyrate.</title>
        <authorList>
            <person name="Mieszkin S."/>
            <person name="Pouder E."/>
            <person name="Uroz S."/>
            <person name="Simon-Colin C."/>
            <person name="Alain K."/>
        </authorList>
    </citation>
    <scope>NUCLEOTIDE SEQUENCE [LARGE SCALE GENOMIC DNA]</scope>
    <source>
        <strain evidence="3 4">HW T5.17</strain>
    </source>
</reference>
<keyword evidence="4" id="KW-1185">Reference proteome</keyword>
<keyword evidence="1" id="KW-0961">Cell wall biogenesis/degradation</keyword>
<comment type="caution">
    <text evidence="3">The sequence shown here is derived from an EMBL/GenBank/DDBJ whole genome shotgun (WGS) entry which is preliminary data.</text>
</comment>
<dbReference type="Proteomes" id="UP000721844">
    <property type="component" value="Unassembled WGS sequence"/>
</dbReference>
<accession>A0A963Z4C1</accession>
<keyword evidence="1" id="KW-0133">Cell shape</keyword>
<dbReference type="PANTHER" id="PTHR38589:SF1">
    <property type="entry name" value="BLR0621 PROTEIN"/>
    <property type="match status" value="1"/>
</dbReference>
<sequence length="165" mass="17958">MSHAVMTADGFLTLGSDRYPACFGRAGITREKEEGDFATPVGLLPLRRVLYRADRLAAPRTVLPLEPLGPRDGWCDDPKDPAYNRMVRLPYAGRHEALWRDDAVYDLIGVLGWNDSPVASGRGSAIFLHVTTPDRAPTAGCIALSLDHLREVLAKGLTGIEVYGA</sequence>
<organism evidence="3 4">
    <name type="scientific">Acidisoma cellulosilyticum</name>
    <dbReference type="NCBI Taxonomy" id="2802395"/>
    <lineage>
        <taxon>Bacteria</taxon>
        <taxon>Pseudomonadati</taxon>
        <taxon>Pseudomonadota</taxon>
        <taxon>Alphaproteobacteria</taxon>
        <taxon>Acetobacterales</taxon>
        <taxon>Acidocellaceae</taxon>
        <taxon>Acidisoma</taxon>
    </lineage>
</organism>
<protein>
    <submittedName>
        <fullName evidence="3">L,D-transpeptidase family protein</fullName>
    </submittedName>
</protein>
<keyword evidence="1" id="KW-0573">Peptidoglycan synthesis</keyword>
<dbReference type="PROSITE" id="PS52029">
    <property type="entry name" value="LD_TPASE"/>
    <property type="match status" value="1"/>
</dbReference>
<dbReference type="EMBL" id="JAESVA010000005">
    <property type="protein sequence ID" value="MCB8881795.1"/>
    <property type="molecule type" value="Genomic_DNA"/>
</dbReference>
<name>A0A963Z4C1_9PROT</name>
<gene>
    <name evidence="3" type="ORF">ACELLULO517_16225</name>
</gene>
<comment type="pathway">
    <text evidence="1">Cell wall biogenesis; peptidoglycan biosynthesis.</text>
</comment>
<feature type="domain" description="L,D-TPase catalytic" evidence="2">
    <location>
        <begin position="1"/>
        <end position="165"/>
    </location>
</feature>
<dbReference type="Pfam" id="PF03734">
    <property type="entry name" value="YkuD"/>
    <property type="match status" value="1"/>
</dbReference>
<evidence type="ECO:0000256" key="1">
    <source>
        <dbReference type="PROSITE-ProRule" id="PRU01373"/>
    </source>
</evidence>
<dbReference type="GO" id="GO:0016740">
    <property type="term" value="F:transferase activity"/>
    <property type="evidence" value="ECO:0007669"/>
    <property type="project" value="InterPro"/>
</dbReference>
<feature type="active site" description="Proton donor/acceptor" evidence="1">
    <location>
        <position position="129"/>
    </location>
</feature>
<dbReference type="AlphaFoldDB" id="A0A963Z4C1"/>
<evidence type="ECO:0000313" key="3">
    <source>
        <dbReference type="EMBL" id="MCB8881795.1"/>
    </source>
</evidence>
<evidence type="ECO:0000259" key="2">
    <source>
        <dbReference type="PROSITE" id="PS52029"/>
    </source>
</evidence>